<sequence>MSQRGLEALLRPKSIAVIGASEKPERAGFLMMRNLLDGGFNGPILPVTPTHKAVCGVLAYANIASLPITPDLAILCTHDSRNLALLEDLGIRGCKAVIILSAATEQFPELKACAQRHHMRLLGPNSLGLLAPWQGLNASFSPVPIKKGRLAFISQSAAVANTILDWAQQREVGFSYFIALGDSLDIDVDDLLDFLARDGKTSAIMLYIEHISDARRFLSASRSASRNKPILVVKSGRTQRAQQLLNGQQGLDAAYDAAIQRAGLLRVQDTHELFSAVETLSHMHPLRGERLLIVSNGSAPAAMALDELISRNGKLATLSDTTQSALSAVLPSFVSLRNPIDLRDDASAERYLAALKPLLDSTDYDALLLIHSPSAAAPGSKTAELLISAIRQHPRGKRLTLLTNWCGEYSSQDARRLFTEAGIPTYRTPEGAITAFMHMVEYRRNQKQLKETPALPVGLTANTAHVHQLIRQALAEGATQLDTHEVQPILEAYGLSTLPTWIASDSVEAVHIAERLGYPVAIKLRSPDIPHKSEVQGVMLYLRTAIEVQRAADDILDRVKRTYPQARIHGLLVQSMANRAGAQELRIAVEQDAIFGPLIMLGEGGIEWHHETQAAVALPPLNMALARYLIIQAVKGGKIRSRGSLQPLDIPGLSRLLVQVSNLILDCPEISRLDIHPVLASGSEFTLLDVSMQLAPVNGDPQARLAIRPYPHELEQTVELKDGSQCLFRPILPEDEPLLKLFIDQVTKEDLYYRYFSEINEFSHDDLANMTQIDYDREMAFVAVRQKNDGSEIIGVTRALSDPDNIDAEFAVLVRSDLKGLGLGSELLEKMIQYTRSHGLTRLTAVTMPNNRGMIGLAKKLGFSIDVQMEDGIVNLELTL</sequence>
<dbReference type="PROSITE" id="PS50975">
    <property type="entry name" value="ATP_GRASP"/>
    <property type="match status" value="1"/>
</dbReference>
<dbReference type="RefSeq" id="WP_087815897.1">
    <property type="nucleotide sequence ID" value="NZ_CBCPKE010000005.1"/>
</dbReference>
<dbReference type="GO" id="GO:0046872">
    <property type="term" value="F:metal ion binding"/>
    <property type="evidence" value="ECO:0007669"/>
    <property type="project" value="InterPro"/>
</dbReference>
<evidence type="ECO:0000313" key="6">
    <source>
        <dbReference type="Proteomes" id="UP000196440"/>
    </source>
</evidence>
<comment type="similarity">
    <text evidence="1">In the N-terminal section; belongs to the acetate CoA ligase alpha subunit family.</text>
</comment>
<accession>A0A209A125</accession>
<reference evidence="5 6" key="1">
    <citation type="submission" date="2017-05" db="EMBL/GenBank/DDBJ databases">
        <title>Whole genome sequencing of Yersinia kristensenii.</title>
        <authorList>
            <person name="Campioni F."/>
        </authorList>
    </citation>
    <scope>NUCLEOTIDE SEQUENCE [LARGE SCALE GENOMIC DNA]</scope>
    <source>
        <strain evidence="5 6">CFSAN060536</strain>
    </source>
</reference>
<keyword evidence="5" id="KW-0808">Transferase</keyword>
<dbReference type="SUPFAM" id="SSF55729">
    <property type="entry name" value="Acyl-CoA N-acyltransferases (Nat)"/>
    <property type="match status" value="1"/>
</dbReference>
<dbReference type="PROSITE" id="PS51186">
    <property type="entry name" value="GNAT"/>
    <property type="match status" value="1"/>
</dbReference>
<evidence type="ECO:0000256" key="1">
    <source>
        <dbReference type="ARBA" id="ARBA00060888"/>
    </source>
</evidence>
<dbReference type="Gene3D" id="3.40.50.261">
    <property type="entry name" value="Succinyl-CoA synthetase domains"/>
    <property type="match status" value="2"/>
</dbReference>
<dbReference type="InterPro" id="IPR013815">
    <property type="entry name" value="ATP_grasp_subdomain_1"/>
</dbReference>
<evidence type="ECO:0000259" key="4">
    <source>
        <dbReference type="PROSITE" id="PS51186"/>
    </source>
</evidence>
<dbReference type="InterPro" id="IPR003781">
    <property type="entry name" value="CoA-bd"/>
</dbReference>
<dbReference type="AlphaFoldDB" id="A0A209A125"/>
<gene>
    <name evidence="5" type="ORF">CBW57_10655</name>
</gene>
<dbReference type="Pfam" id="PF13549">
    <property type="entry name" value="ATP-grasp_5"/>
    <property type="match status" value="1"/>
</dbReference>
<dbReference type="Gene3D" id="3.40.50.720">
    <property type="entry name" value="NAD(P)-binding Rossmann-like Domain"/>
    <property type="match status" value="1"/>
</dbReference>
<dbReference type="Proteomes" id="UP000196440">
    <property type="component" value="Unassembled WGS sequence"/>
</dbReference>
<dbReference type="FunFam" id="3.30.1490.20:FF:000020">
    <property type="entry name" value="Protein lysine acetyltransferase"/>
    <property type="match status" value="1"/>
</dbReference>
<dbReference type="InterPro" id="IPR036291">
    <property type="entry name" value="NAD(P)-bd_dom_sf"/>
</dbReference>
<dbReference type="PANTHER" id="PTHR42793">
    <property type="entry name" value="COA BINDING DOMAIN CONTAINING PROTEIN"/>
    <property type="match status" value="1"/>
</dbReference>
<dbReference type="GO" id="GO:0005524">
    <property type="term" value="F:ATP binding"/>
    <property type="evidence" value="ECO:0007669"/>
    <property type="project" value="UniProtKB-UniRule"/>
</dbReference>
<dbReference type="PANTHER" id="PTHR42793:SF1">
    <property type="entry name" value="PEPTIDYL-LYSINE N-ACETYLTRANSFERASE PATZ"/>
    <property type="match status" value="1"/>
</dbReference>
<dbReference type="SUPFAM" id="SSF51735">
    <property type="entry name" value="NAD(P)-binding Rossmann-fold domains"/>
    <property type="match status" value="1"/>
</dbReference>
<keyword evidence="2" id="KW-0067">ATP-binding</keyword>
<dbReference type="SMART" id="SM00881">
    <property type="entry name" value="CoA_binding"/>
    <property type="match status" value="1"/>
</dbReference>
<evidence type="ECO:0000313" key="5">
    <source>
        <dbReference type="EMBL" id="OVZ86414.1"/>
    </source>
</evidence>
<dbReference type="EMBL" id="NHOI01000013">
    <property type="protein sequence ID" value="OVZ86414.1"/>
    <property type="molecule type" value="Genomic_DNA"/>
</dbReference>
<dbReference type="InterPro" id="IPR011761">
    <property type="entry name" value="ATP-grasp"/>
</dbReference>
<proteinExistence type="inferred from homology"/>
<dbReference type="Gene3D" id="3.40.630.30">
    <property type="match status" value="1"/>
</dbReference>
<dbReference type="InterPro" id="IPR000182">
    <property type="entry name" value="GNAT_dom"/>
</dbReference>
<dbReference type="Pfam" id="PF13607">
    <property type="entry name" value="Succ_CoA_lig"/>
    <property type="match status" value="1"/>
</dbReference>
<dbReference type="InterPro" id="IPR016181">
    <property type="entry name" value="Acyl_CoA_acyltransferase"/>
</dbReference>
<evidence type="ECO:0000256" key="2">
    <source>
        <dbReference type="PROSITE-ProRule" id="PRU00409"/>
    </source>
</evidence>
<organism evidence="5 6">
    <name type="scientific">Yersinia intermedia</name>
    <dbReference type="NCBI Taxonomy" id="631"/>
    <lineage>
        <taxon>Bacteria</taxon>
        <taxon>Pseudomonadati</taxon>
        <taxon>Pseudomonadota</taxon>
        <taxon>Gammaproteobacteria</taxon>
        <taxon>Enterobacterales</taxon>
        <taxon>Yersiniaceae</taxon>
        <taxon>Yersinia</taxon>
    </lineage>
</organism>
<feature type="domain" description="ATP-grasp" evidence="3">
    <location>
        <begin position="487"/>
        <end position="523"/>
    </location>
</feature>
<dbReference type="SUPFAM" id="SSF52210">
    <property type="entry name" value="Succinyl-CoA synthetase domains"/>
    <property type="match status" value="2"/>
</dbReference>
<dbReference type="Pfam" id="PF00583">
    <property type="entry name" value="Acetyltransf_1"/>
    <property type="match status" value="1"/>
</dbReference>
<comment type="caution">
    <text evidence="5">The sequence shown here is derived from an EMBL/GenBank/DDBJ whole genome shotgun (WGS) entry which is preliminary data.</text>
</comment>
<name>A0A209A125_YERIN</name>
<dbReference type="Pfam" id="PF13380">
    <property type="entry name" value="CoA_binding_2"/>
    <property type="match status" value="1"/>
</dbReference>
<dbReference type="Gene3D" id="3.30.470.20">
    <property type="entry name" value="ATP-grasp fold, B domain"/>
    <property type="match status" value="1"/>
</dbReference>
<keyword evidence="2" id="KW-0547">Nucleotide-binding</keyword>
<dbReference type="GO" id="GO:0016747">
    <property type="term" value="F:acyltransferase activity, transferring groups other than amino-acyl groups"/>
    <property type="evidence" value="ECO:0007669"/>
    <property type="project" value="InterPro"/>
</dbReference>
<protein>
    <submittedName>
        <fullName evidence="5">Protein acetyltransferase</fullName>
    </submittedName>
</protein>
<dbReference type="SUPFAM" id="SSF56059">
    <property type="entry name" value="Glutathione synthetase ATP-binding domain-like"/>
    <property type="match status" value="1"/>
</dbReference>
<dbReference type="InterPro" id="IPR032875">
    <property type="entry name" value="Succ_CoA_lig_flav_dom"/>
</dbReference>
<evidence type="ECO:0000259" key="3">
    <source>
        <dbReference type="PROSITE" id="PS50975"/>
    </source>
</evidence>
<dbReference type="CDD" id="cd04301">
    <property type="entry name" value="NAT_SF"/>
    <property type="match status" value="1"/>
</dbReference>
<dbReference type="InterPro" id="IPR016102">
    <property type="entry name" value="Succinyl-CoA_synth-like"/>
</dbReference>
<dbReference type="Gene3D" id="3.30.1490.20">
    <property type="entry name" value="ATP-grasp fold, A domain"/>
    <property type="match status" value="1"/>
</dbReference>
<feature type="domain" description="N-acetyltransferase" evidence="4">
    <location>
        <begin position="741"/>
        <end position="880"/>
    </location>
</feature>